<feature type="domain" description="HTH arsR-type" evidence="5">
    <location>
        <begin position="29"/>
        <end position="122"/>
    </location>
</feature>
<dbReference type="GO" id="GO:0003677">
    <property type="term" value="F:DNA binding"/>
    <property type="evidence" value="ECO:0007669"/>
    <property type="project" value="UniProtKB-KW"/>
</dbReference>
<organism evidence="6 7">
    <name type="scientific">Seinonella peptonophila</name>
    <dbReference type="NCBI Taxonomy" id="112248"/>
    <lineage>
        <taxon>Bacteria</taxon>
        <taxon>Bacillati</taxon>
        <taxon>Bacillota</taxon>
        <taxon>Bacilli</taxon>
        <taxon>Bacillales</taxon>
        <taxon>Thermoactinomycetaceae</taxon>
        <taxon>Seinonella</taxon>
    </lineage>
</organism>
<dbReference type="GO" id="GO:0046686">
    <property type="term" value="P:response to cadmium ion"/>
    <property type="evidence" value="ECO:0007669"/>
    <property type="project" value="UniProtKB-KW"/>
</dbReference>
<sequence>MSTIVKEVDTCEITVIHEEQVQHAKESMLPEDQIARLSTVFQAFSDPTRLRILHSLRQNEMCVCDLAASLEMTQSAVSHQLRKLKQARMVSNRKEGRTVYYRLHDEHVETLLQTSLFHILHT</sequence>
<evidence type="ECO:0000256" key="2">
    <source>
        <dbReference type="ARBA" id="ARBA00023125"/>
    </source>
</evidence>
<dbReference type="PRINTS" id="PR00778">
    <property type="entry name" value="HTHARSR"/>
</dbReference>
<evidence type="ECO:0000259" key="5">
    <source>
        <dbReference type="PROSITE" id="PS50987"/>
    </source>
</evidence>
<dbReference type="PANTHER" id="PTHR43132">
    <property type="entry name" value="ARSENICAL RESISTANCE OPERON REPRESSOR ARSR-RELATED"/>
    <property type="match status" value="1"/>
</dbReference>
<name>A0A1M4SW99_9BACL</name>
<keyword evidence="1" id="KW-0805">Transcription regulation</keyword>
<reference evidence="6 7" key="1">
    <citation type="submission" date="2016-11" db="EMBL/GenBank/DDBJ databases">
        <authorList>
            <person name="Jaros S."/>
            <person name="Januszkiewicz K."/>
            <person name="Wedrychowicz H."/>
        </authorList>
    </citation>
    <scope>NUCLEOTIDE SEQUENCE [LARGE SCALE GENOMIC DNA]</scope>
    <source>
        <strain evidence="6 7">DSM 44666</strain>
    </source>
</reference>
<keyword evidence="7" id="KW-1185">Reference proteome</keyword>
<dbReference type="Gene3D" id="1.10.10.10">
    <property type="entry name" value="Winged helix-like DNA-binding domain superfamily/Winged helix DNA-binding domain"/>
    <property type="match status" value="1"/>
</dbReference>
<dbReference type="EMBL" id="FQVL01000001">
    <property type="protein sequence ID" value="SHE36486.1"/>
    <property type="molecule type" value="Genomic_DNA"/>
</dbReference>
<dbReference type="Proteomes" id="UP000184476">
    <property type="component" value="Unassembled WGS sequence"/>
</dbReference>
<dbReference type="InterPro" id="IPR051011">
    <property type="entry name" value="Metal_resp_trans_reg"/>
</dbReference>
<dbReference type="STRING" id="112248.SAMN05444392_101174"/>
<dbReference type="InterPro" id="IPR018334">
    <property type="entry name" value="ArsR_HTH"/>
</dbReference>
<keyword evidence="4" id="KW-0105">Cadmium resistance</keyword>
<evidence type="ECO:0000256" key="1">
    <source>
        <dbReference type="ARBA" id="ARBA00023015"/>
    </source>
</evidence>
<keyword evidence="3" id="KW-0804">Transcription</keyword>
<dbReference type="CDD" id="cd00090">
    <property type="entry name" value="HTH_ARSR"/>
    <property type="match status" value="1"/>
</dbReference>
<dbReference type="InterPro" id="IPR011991">
    <property type="entry name" value="ArsR-like_HTH"/>
</dbReference>
<evidence type="ECO:0000256" key="4">
    <source>
        <dbReference type="ARBA" id="ARBA00043263"/>
    </source>
</evidence>
<dbReference type="SUPFAM" id="SSF46785">
    <property type="entry name" value="Winged helix' DNA-binding domain"/>
    <property type="match status" value="1"/>
</dbReference>
<dbReference type="Pfam" id="PF01022">
    <property type="entry name" value="HTH_5"/>
    <property type="match status" value="1"/>
</dbReference>
<dbReference type="InterPro" id="IPR036390">
    <property type="entry name" value="WH_DNA-bd_sf"/>
</dbReference>
<accession>A0A1M4SW99</accession>
<proteinExistence type="predicted"/>
<evidence type="ECO:0000256" key="3">
    <source>
        <dbReference type="ARBA" id="ARBA00023163"/>
    </source>
</evidence>
<dbReference type="AlphaFoldDB" id="A0A1M4SW99"/>
<dbReference type="GO" id="GO:0003700">
    <property type="term" value="F:DNA-binding transcription factor activity"/>
    <property type="evidence" value="ECO:0007669"/>
    <property type="project" value="InterPro"/>
</dbReference>
<dbReference type="RefSeq" id="WP_084730884.1">
    <property type="nucleotide sequence ID" value="NZ_FQVL01000001.1"/>
</dbReference>
<evidence type="ECO:0000313" key="6">
    <source>
        <dbReference type="EMBL" id="SHE36486.1"/>
    </source>
</evidence>
<dbReference type="InterPro" id="IPR001845">
    <property type="entry name" value="HTH_ArsR_DNA-bd_dom"/>
</dbReference>
<gene>
    <name evidence="6" type="ORF">SAMN05444392_101174</name>
</gene>
<dbReference type="PROSITE" id="PS00846">
    <property type="entry name" value="HTH_ARSR_1"/>
    <property type="match status" value="1"/>
</dbReference>
<protein>
    <submittedName>
        <fullName evidence="6">Transcriptional regulator, ArsR family</fullName>
    </submittedName>
</protein>
<dbReference type="PANTHER" id="PTHR43132:SF6">
    <property type="entry name" value="HTH-TYPE TRANSCRIPTIONAL REPRESSOR CZRA"/>
    <property type="match status" value="1"/>
</dbReference>
<dbReference type="NCBIfam" id="NF033788">
    <property type="entry name" value="HTH_metalloreg"/>
    <property type="match status" value="1"/>
</dbReference>
<evidence type="ECO:0000313" key="7">
    <source>
        <dbReference type="Proteomes" id="UP000184476"/>
    </source>
</evidence>
<dbReference type="PROSITE" id="PS50987">
    <property type="entry name" value="HTH_ARSR_2"/>
    <property type="match status" value="1"/>
</dbReference>
<dbReference type="InterPro" id="IPR036388">
    <property type="entry name" value="WH-like_DNA-bd_sf"/>
</dbReference>
<keyword evidence="2" id="KW-0238">DNA-binding</keyword>
<dbReference type="SMART" id="SM00418">
    <property type="entry name" value="HTH_ARSR"/>
    <property type="match status" value="1"/>
</dbReference>